<dbReference type="EMBL" id="JARKIE010000075">
    <property type="protein sequence ID" value="KAJ7688949.1"/>
    <property type="molecule type" value="Genomic_DNA"/>
</dbReference>
<gene>
    <name evidence="1" type="ORF">B0H17DRAFT_1202563</name>
</gene>
<dbReference type="Proteomes" id="UP001221757">
    <property type="component" value="Unassembled WGS sequence"/>
</dbReference>
<reference evidence="1" key="1">
    <citation type="submission" date="2023-03" db="EMBL/GenBank/DDBJ databases">
        <title>Massive genome expansion in bonnet fungi (Mycena s.s.) driven by repeated elements and novel gene families across ecological guilds.</title>
        <authorList>
            <consortium name="Lawrence Berkeley National Laboratory"/>
            <person name="Harder C.B."/>
            <person name="Miyauchi S."/>
            <person name="Viragh M."/>
            <person name="Kuo A."/>
            <person name="Thoen E."/>
            <person name="Andreopoulos B."/>
            <person name="Lu D."/>
            <person name="Skrede I."/>
            <person name="Drula E."/>
            <person name="Henrissat B."/>
            <person name="Morin E."/>
            <person name="Kohler A."/>
            <person name="Barry K."/>
            <person name="LaButti K."/>
            <person name="Morin E."/>
            <person name="Salamov A."/>
            <person name="Lipzen A."/>
            <person name="Mereny Z."/>
            <person name="Hegedus B."/>
            <person name="Baldrian P."/>
            <person name="Stursova M."/>
            <person name="Weitz H."/>
            <person name="Taylor A."/>
            <person name="Grigoriev I.V."/>
            <person name="Nagy L.G."/>
            <person name="Martin F."/>
            <person name="Kauserud H."/>
        </authorList>
    </citation>
    <scope>NUCLEOTIDE SEQUENCE</scope>
    <source>
        <strain evidence="1">CBHHK067</strain>
    </source>
</reference>
<sequence>MPNTPVQPSADGLSPTAMEKLQCYPRRGYIRIKIIYGSIFQLFDMKEHTPLGVALDMFSKKINQEKELLYFHHEGGPMRDTDTPSSLEMDELDALGNIIEANVMQVCSALLFCVVTIDEPGP</sequence>
<proteinExistence type="predicted"/>
<organism evidence="1 2">
    <name type="scientific">Mycena rosella</name>
    <name type="common">Pink bonnet</name>
    <name type="synonym">Agaricus rosellus</name>
    <dbReference type="NCBI Taxonomy" id="1033263"/>
    <lineage>
        <taxon>Eukaryota</taxon>
        <taxon>Fungi</taxon>
        <taxon>Dikarya</taxon>
        <taxon>Basidiomycota</taxon>
        <taxon>Agaricomycotina</taxon>
        <taxon>Agaricomycetes</taxon>
        <taxon>Agaricomycetidae</taxon>
        <taxon>Agaricales</taxon>
        <taxon>Marasmiineae</taxon>
        <taxon>Mycenaceae</taxon>
        <taxon>Mycena</taxon>
    </lineage>
</organism>
<dbReference type="Gene3D" id="3.10.20.90">
    <property type="entry name" value="Phosphatidylinositol 3-kinase Catalytic Subunit, Chain A, domain 1"/>
    <property type="match status" value="1"/>
</dbReference>
<evidence type="ECO:0000313" key="1">
    <source>
        <dbReference type="EMBL" id="KAJ7688949.1"/>
    </source>
</evidence>
<evidence type="ECO:0000313" key="2">
    <source>
        <dbReference type="Proteomes" id="UP001221757"/>
    </source>
</evidence>
<dbReference type="InterPro" id="IPR029071">
    <property type="entry name" value="Ubiquitin-like_domsf"/>
</dbReference>
<dbReference type="SUPFAM" id="SSF54236">
    <property type="entry name" value="Ubiquitin-like"/>
    <property type="match status" value="1"/>
</dbReference>
<dbReference type="AlphaFoldDB" id="A0AAD7DDV8"/>
<protein>
    <submittedName>
        <fullName evidence="1">Uncharacterized protein</fullName>
    </submittedName>
</protein>
<comment type="caution">
    <text evidence="1">The sequence shown here is derived from an EMBL/GenBank/DDBJ whole genome shotgun (WGS) entry which is preliminary data.</text>
</comment>
<name>A0AAD7DDV8_MYCRO</name>
<accession>A0AAD7DDV8</accession>
<keyword evidence="2" id="KW-1185">Reference proteome</keyword>